<name>A0AAV4PUV0_CAEEX</name>
<gene>
    <name evidence="1" type="ORF">CEXT_480501</name>
</gene>
<dbReference type="EMBL" id="BPLR01005311">
    <property type="protein sequence ID" value="GIY01388.1"/>
    <property type="molecule type" value="Genomic_DNA"/>
</dbReference>
<proteinExistence type="predicted"/>
<accession>A0AAV4PUV0</accession>
<keyword evidence="2" id="KW-1185">Reference proteome</keyword>
<comment type="caution">
    <text evidence="1">The sequence shown here is derived from an EMBL/GenBank/DDBJ whole genome shotgun (WGS) entry which is preliminary data.</text>
</comment>
<dbReference type="AlphaFoldDB" id="A0AAV4PUV0"/>
<reference evidence="1 2" key="1">
    <citation type="submission" date="2021-06" db="EMBL/GenBank/DDBJ databases">
        <title>Caerostris extrusa draft genome.</title>
        <authorList>
            <person name="Kono N."/>
            <person name="Arakawa K."/>
        </authorList>
    </citation>
    <scope>NUCLEOTIDE SEQUENCE [LARGE SCALE GENOMIC DNA]</scope>
</reference>
<protein>
    <submittedName>
        <fullName evidence="1">Uncharacterized protein</fullName>
    </submittedName>
</protein>
<evidence type="ECO:0000313" key="1">
    <source>
        <dbReference type="EMBL" id="GIY01388.1"/>
    </source>
</evidence>
<evidence type="ECO:0000313" key="2">
    <source>
        <dbReference type="Proteomes" id="UP001054945"/>
    </source>
</evidence>
<dbReference type="Proteomes" id="UP001054945">
    <property type="component" value="Unassembled WGS sequence"/>
</dbReference>
<sequence>MGLAERDILQHHRDLRLSNKLKCFIKCHHEIVKDMLFKLIPSSGVSRHQEAVIAFKSDGLSIFQDAWATSDELSQEFPRQTGYPALF</sequence>
<organism evidence="1 2">
    <name type="scientific">Caerostris extrusa</name>
    <name type="common">Bark spider</name>
    <name type="synonym">Caerostris bankana</name>
    <dbReference type="NCBI Taxonomy" id="172846"/>
    <lineage>
        <taxon>Eukaryota</taxon>
        <taxon>Metazoa</taxon>
        <taxon>Ecdysozoa</taxon>
        <taxon>Arthropoda</taxon>
        <taxon>Chelicerata</taxon>
        <taxon>Arachnida</taxon>
        <taxon>Araneae</taxon>
        <taxon>Araneomorphae</taxon>
        <taxon>Entelegynae</taxon>
        <taxon>Araneoidea</taxon>
        <taxon>Araneidae</taxon>
        <taxon>Caerostris</taxon>
    </lineage>
</organism>